<dbReference type="InterPro" id="IPR021314">
    <property type="entry name" value="DUF2911"/>
</dbReference>
<gene>
    <name evidence="2" type="ORF">H9X54_009820</name>
</gene>
<comment type="caution">
    <text evidence="2">The sequence shown here is derived from an EMBL/GenBank/DDBJ whole genome shotgun (WGS) entry which is preliminary data.</text>
</comment>
<keyword evidence="1" id="KW-0732">Signal</keyword>
<evidence type="ECO:0000313" key="2">
    <source>
        <dbReference type="EMBL" id="MBM6499593.1"/>
    </source>
</evidence>
<name>A0ABS2CXA3_9FLAO</name>
<accession>A0ABS2CXA3</accession>
<sequence>MKKIIFVLAVLIANFTIEAQVKTPQSSPKTTANQVVGLTDVTVEYSRPSAKGRVVFGDLVPFGKLWRTGANQNSMVTFSDDVVIKGNTLKKGKYAIFTTPKADMWEVIFYTDTENWGTPENWDANKVALSTMVDPTALGNHVETFTIGVNNLTNDSATLDISWEKTMVSIKFEVPTKKAAMASIEKVLAGPTGNDYFSAAQYFYQADGDLKKALEYVNKAVSSVKEGQDVPFWHLRLKSLIQAKLGDKAAAITTAKASLAAAEKAGNGDYVKMNNDSIKEWSKK</sequence>
<dbReference type="Pfam" id="PF11138">
    <property type="entry name" value="DUF2911"/>
    <property type="match status" value="1"/>
</dbReference>
<keyword evidence="3" id="KW-1185">Reference proteome</keyword>
<evidence type="ECO:0000256" key="1">
    <source>
        <dbReference type="SAM" id="SignalP"/>
    </source>
</evidence>
<evidence type="ECO:0000313" key="3">
    <source>
        <dbReference type="Proteomes" id="UP000759529"/>
    </source>
</evidence>
<protein>
    <submittedName>
        <fullName evidence="2">DUF2911 domain-containing protein</fullName>
    </submittedName>
</protein>
<reference evidence="2 3" key="1">
    <citation type="submission" date="2021-02" db="EMBL/GenBank/DDBJ databases">
        <authorList>
            <person name="Jung H.S."/>
            <person name="Chun B.H."/>
            <person name="Jeon C.O."/>
        </authorList>
    </citation>
    <scope>NUCLEOTIDE SEQUENCE [LARGE SCALE GENOMIC DNA]</scope>
    <source>
        <strain evidence="2 3">LMG 25203</strain>
    </source>
</reference>
<proteinExistence type="predicted"/>
<dbReference type="Proteomes" id="UP000759529">
    <property type="component" value="Unassembled WGS sequence"/>
</dbReference>
<dbReference type="RefSeq" id="WP_187657365.1">
    <property type="nucleotide sequence ID" value="NZ_JACSOD020000485.1"/>
</dbReference>
<organism evidence="2 3">
    <name type="scientific">Flavobacterium macrobrachii</name>
    <dbReference type="NCBI Taxonomy" id="591204"/>
    <lineage>
        <taxon>Bacteria</taxon>
        <taxon>Pseudomonadati</taxon>
        <taxon>Bacteroidota</taxon>
        <taxon>Flavobacteriia</taxon>
        <taxon>Flavobacteriales</taxon>
        <taxon>Flavobacteriaceae</taxon>
        <taxon>Flavobacterium</taxon>
    </lineage>
</organism>
<feature type="signal peptide" evidence="1">
    <location>
        <begin position="1"/>
        <end position="19"/>
    </location>
</feature>
<feature type="chain" id="PRO_5046228341" evidence="1">
    <location>
        <begin position="20"/>
        <end position="284"/>
    </location>
</feature>
<dbReference type="EMBL" id="JACSOD020000485">
    <property type="protein sequence ID" value="MBM6499593.1"/>
    <property type="molecule type" value="Genomic_DNA"/>
</dbReference>